<accession>A0ABS8ADL9</accession>
<evidence type="ECO:0000313" key="1">
    <source>
        <dbReference type="EMBL" id="MCB2377509.1"/>
    </source>
</evidence>
<evidence type="ECO:0000313" key="2">
    <source>
        <dbReference type="Proteomes" id="UP001165297"/>
    </source>
</evidence>
<dbReference type="Proteomes" id="UP001165297">
    <property type="component" value="Unassembled WGS sequence"/>
</dbReference>
<comment type="caution">
    <text evidence="1">The sequence shown here is derived from an EMBL/GenBank/DDBJ whole genome shotgun (WGS) entry which is preliminary data.</text>
</comment>
<keyword evidence="2" id="KW-1185">Reference proteome</keyword>
<gene>
    <name evidence="1" type="ORF">LGH70_07945</name>
</gene>
<dbReference type="EMBL" id="JAJADQ010000003">
    <property type="protein sequence ID" value="MCB2377509.1"/>
    <property type="molecule type" value="Genomic_DNA"/>
</dbReference>
<sequence length="72" mass="8120">MPTSSLPSFALARTFVFRRYVTFRNVVAAAAPDPAVAAARKARKQRKKAAKHERLRNFFGWWEGCAAYGSIF</sequence>
<proteinExistence type="predicted"/>
<name>A0ABS8ADL9_9BACT</name>
<reference evidence="1" key="1">
    <citation type="submission" date="2021-10" db="EMBL/GenBank/DDBJ databases">
        <authorList>
            <person name="Dean J.D."/>
            <person name="Kim M.K."/>
            <person name="Newey C.N."/>
            <person name="Stoker T.S."/>
            <person name="Thompson D.W."/>
            <person name="Grose J.H."/>
        </authorList>
    </citation>
    <scope>NUCLEOTIDE SEQUENCE</scope>
    <source>
        <strain evidence="1">BT635</strain>
    </source>
</reference>
<dbReference type="RefSeq" id="WP_226184544.1">
    <property type="nucleotide sequence ID" value="NZ_JAJADQ010000003.1"/>
</dbReference>
<organism evidence="1 2">
    <name type="scientific">Hymenobacter nitidus</name>
    <dbReference type="NCBI Taxonomy" id="2880929"/>
    <lineage>
        <taxon>Bacteria</taxon>
        <taxon>Pseudomonadati</taxon>
        <taxon>Bacteroidota</taxon>
        <taxon>Cytophagia</taxon>
        <taxon>Cytophagales</taxon>
        <taxon>Hymenobacteraceae</taxon>
        <taxon>Hymenobacter</taxon>
    </lineage>
</organism>
<protein>
    <submittedName>
        <fullName evidence="1">Uncharacterized protein</fullName>
    </submittedName>
</protein>